<evidence type="ECO:0000256" key="6">
    <source>
        <dbReference type="ARBA" id="ARBA00022833"/>
    </source>
</evidence>
<keyword evidence="6" id="KW-0862">Zinc</keyword>
<keyword evidence="5" id="KW-0378">Hydrolase</keyword>
<evidence type="ECO:0000256" key="7">
    <source>
        <dbReference type="ARBA" id="ARBA00023049"/>
    </source>
</evidence>
<dbReference type="SUPFAM" id="SSF55486">
    <property type="entry name" value="Metalloproteases ('zincins'), catalytic domain"/>
    <property type="match status" value="1"/>
</dbReference>
<evidence type="ECO:0000256" key="4">
    <source>
        <dbReference type="ARBA" id="ARBA00022723"/>
    </source>
</evidence>
<keyword evidence="4" id="KW-0479">Metal-binding</keyword>
<dbReference type="GO" id="GO:0004222">
    <property type="term" value="F:metalloendopeptidase activity"/>
    <property type="evidence" value="ECO:0007669"/>
    <property type="project" value="InterPro"/>
</dbReference>
<evidence type="ECO:0000313" key="11">
    <source>
        <dbReference type="Proteomes" id="UP000011682"/>
    </source>
</evidence>
<evidence type="ECO:0000259" key="9">
    <source>
        <dbReference type="SMART" id="SM01351"/>
    </source>
</evidence>
<feature type="compositionally biased region" description="Low complexity" evidence="8">
    <location>
        <begin position="352"/>
        <end position="361"/>
    </location>
</feature>
<sequence length="378" mass="39482">MGTGLDPEGESCVSKSLGGNFKWLVGGIVGVSLLGACGAPAEGEDGSVLQDQATGDVTVSLSVAKSSLSAREDVSVAVTFTNTSSQPVRLLKFYVPDGHLKEGLFEVTRNGEPVEYIGPEIKRAAPTAQDYITLAPGESLTGSAPVSGMYDLSESGSYTIRYAARSLDQHSALLSKAAQLDSNLVSLWIEGRESGQPELQAQGTVSAQGLSYSGSCTTSEQSSISTAVANATSYANSASSYLNGISSGTTRYTTWFGAYSSTNLSTARSHFTSIKSAFATAAIVVDCSCSDSYYAYVYPASPYKIYVCNAFWSAPATGTDSKAGTLVHEMSHFNVVAATDDWAYGQSSAKSLASSSPSKALDNADNHEYFAENTPALP</sequence>
<dbReference type="Gene3D" id="3.40.390.10">
    <property type="entry name" value="Collagenase (Catalytic Domain)"/>
    <property type="match status" value="1"/>
</dbReference>
<dbReference type="InterPro" id="IPR024079">
    <property type="entry name" value="MetalloPept_cat_dom_sf"/>
</dbReference>
<dbReference type="PANTHER" id="PTHR37016:SF3">
    <property type="entry name" value="NEUTRAL PROTEASE 2-RELATED"/>
    <property type="match status" value="1"/>
</dbReference>
<comment type="cofactor">
    <cofactor evidence="1">
        <name>Zn(2+)</name>
        <dbReference type="ChEBI" id="CHEBI:29105"/>
    </cofactor>
</comment>
<dbReference type="CDD" id="cd11306">
    <property type="entry name" value="M35_peptidyl-Lys"/>
    <property type="match status" value="1"/>
</dbReference>
<proteinExistence type="inferred from homology"/>
<evidence type="ECO:0000313" key="10">
    <source>
        <dbReference type="EMBL" id="EPX55439.1"/>
    </source>
</evidence>
<evidence type="ECO:0000256" key="5">
    <source>
        <dbReference type="ARBA" id="ARBA00022801"/>
    </source>
</evidence>
<gene>
    <name evidence="10" type="ORF">D187_009050</name>
</gene>
<dbReference type="PANTHER" id="PTHR37016">
    <property type="match status" value="1"/>
</dbReference>
<evidence type="ECO:0000256" key="2">
    <source>
        <dbReference type="ARBA" id="ARBA00010279"/>
    </source>
</evidence>
<dbReference type="InterPro" id="IPR029463">
    <property type="entry name" value="Lys_MEP"/>
</dbReference>
<dbReference type="InterPro" id="IPR034115">
    <property type="entry name" value="M35_peptidyl-Lys"/>
</dbReference>
<protein>
    <submittedName>
        <fullName evidence="10">Extracellular protease</fullName>
    </submittedName>
</protein>
<feature type="domain" description="Lysine-specific metallo-endopeptidase" evidence="9">
    <location>
        <begin position="240"/>
        <end position="372"/>
    </location>
</feature>
<comment type="caution">
    <text evidence="10">The sequence shown here is derived from an EMBL/GenBank/DDBJ whole genome shotgun (WGS) entry which is preliminary data.</text>
</comment>
<comment type="similarity">
    <text evidence="2">Belongs to the peptidase M35 family.</text>
</comment>
<dbReference type="EMBL" id="ANAH02000071">
    <property type="protein sequence ID" value="EPX55439.1"/>
    <property type="molecule type" value="Genomic_DNA"/>
</dbReference>
<evidence type="ECO:0000256" key="1">
    <source>
        <dbReference type="ARBA" id="ARBA00001947"/>
    </source>
</evidence>
<accession>S9Q2B9</accession>
<dbReference type="SMART" id="SM01351">
    <property type="entry name" value="Aspzincin_M35"/>
    <property type="match status" value="1"/>
</dbReference>
<reference evidence="10" key="1">
    <citation type="submission" date="2013-05" db="EMBL/GenBank/DDBJ databases">
        <title>Genome assembly of Cystobacter fuscus DSM 2262.</title>
        <authorList>
            <person name="Sharma G."/>
            <person name="Khatri I."/>
            <person name="Kaur C."/>
            <person name="Mayilraj S."/>
            <person name="Subramanian S."/>
        </authorList>
    </citation>
    <scope>NUCLEOTIDE SEQUENCE [LARGE SCALE GENOMIC DNA]</scope>
    <source>
        <strain evidence="10">DSM 2262</strain>
    </source>
</reference>
<keyword evidence="11" id="KW-1185">Reference proteome</keyword>
<dbReference type="AlphaFoldDB" id="S9Q2B9"/>
<dbReference type="GO" id="GO:0006508">
    <property type="term" value="P:proteolysis"/>
    <property type="evidence" value="ECO:0007669"/>
    <property type="project" value="UniProtKB-KW"/>
</dbReference>
<keyword evidence="3 10" id="KW-0645">Protease</keyword>
<dbReference type="Pfam" id="PF14521">
    <property type="entry name" value="Aspzincin_M35"/>
    <property type="match status" value="1"/>
</dbReference>
<name>S9Q2B9_CYSF2</name>
<organism evidence="10 11">
    <name type="scientific">Cystobacter fuscus (strain ATCC 25194 / DSM 2262 / NBRC 100088 / M29)</name>
    <dbReference type="NCBI Taxonomy" id="1242864"/>
    <lineage>
        <taxon>Bacteria</taxon>
        <taxon>Pseudomonadati</taxon>
        <taxon>Myxococcota</taxon>
        <taxon>Myxococcia</taxon>
        <taxon>Myxococcales</taxon>
        <taxon>Cystobacterineae</taxon>
        <taxon>Archangiaceae</taxon>
        <taxon>Cystobacter</taxon>
    </lineage>
</organism>
<dbReference type="GO" id="GO:0046872">
    <property type="term" value="F:metal ion binding"/>
    <property type="evidence" value="ECO:0007669"/>
    <property type="project" value="UniProtKB-KW"/>
</dbReference>
<dbReference type="Gene3D" id="2.60.40.2970">
    <property type="match status" value="1"/>
</dbReference>
<dbReference type="InterPro" id="IPR050414">
    <property type="entry name" value="Fungal_M35_metalloproteases"/>
</dbReference>
<dbReference type="Proteomes" id="UP000011682">
    <property type="component" value="Unassembled WGS sequence"/>
</dbReference>
<keyword evidence="7" id="KW-0482">Metalloprotease</keyword>
<feature type="region of interest" description="Disordered" evidence="8">
    <location>
        <begin position="352"/>
        <end position="378"/>
    </location>
</feature>
<evidence type="ECO:0000256" key="8">
    <source>
        <dbReference type="SAM" id="MobiDB-lite"/>
    </source>
</evidence>
<evidence type="ECO:0000256" key="3">
    <source>
        <dbReference type="ARBA" id="ARBA00022670"/>
    </source>
</evidence>
<dbReference type="eggNOG" id="COG4104">
    <property type="taxonomic scope" value="Bacteria"/>
</dbReference>